<evidence type="ECO:0000313" key="4">
    <source>
        <dbReference type="EMBL" id="OIQ84731.1"/>
    </source>
</evidence>
<keyword evidence="2" id="KW-0472">Membrane</keyword>
<feature type="transmembrane region" description="Helical" evidence="2">
    <location>
        <begin position="21"/>
        <end position="39"/>
    </location>
</feature>
<dbReference type="GO" id="GO:0030428">
    <property type="term" value="C:cell septum"/>
    <property type="evidence" value="ECO:0007669"/>
    <property type="project" value="TreeGrafter"/>
</dbReference>
<feature type="compositionally biased region" description="Low complexity" evidence="1">
    <location>
        <begin position="71"/>
        <end position="86"/>
    </location>
</feature>
<dbReference type="EMBL" id="MLJW01000595">
    <property type="protein sequence ID" value="OIQ84731.1"/>
    <property type="molecule type" value="Genomic_DNA"/>
</dbReference>
<dbReference type="GO" id="GO:0032506">
    <property type="term" value="P:cytokinetic process"/>
    <property type="evidence" value="ECO:0007669"/>
    <property type="project" value="TreeGrafter"/>
</dbReference>
<dbReference type="Gene3D" id="3.30.70.1070">
    <property type="entry name" value="Sporulation related repeat"/>
    <property type="match status" value="1"/>
</dbReference>
<protein>
    <submittedName>
        <fullName evidence="4">Cell division protein DedD</fullName>
    </submittedName>
</protein>
<evidence type="ECO:0000259" key="3">
    <source>
        <dbReference type="PROSITE" id="PS51724"/>
    </source>
</evidence>
<gene>
    <name evidence="4" type="ORF">GALL_334370</name>
</gene>
<dbReference type="InterPro" id="IPR007730">
    <property type="entry name" value="SPOR-like_dom"/>
</dbReference>
<keyword evidence="2" id="KW-1133">Transmembrane helix</keyword>
<name>A0A1J5R4S8_9ZZZZ</name>
<dbReference type="AlphaFoldDB" id="A0A1J5R4S8"/>
<evidence type="ECO:0000256" key="1">
    <source>
        <dbReference type="SAM" id="MobiDB-lite"/>
    </source>
</evidence>
<feature type="domain" description="SPOR" evidence="3">
    <location>
        <begin position="144"/>
        <end position="222"/>
    </location>
</feature>
<accession>A0A1J5R4S8</accession>
<evidence type="ECO:0000256" key="2">
    <source>
        <dbReference type="SAM" id="Phobius"/>
    </source>
</evidence>
<dbReference type="PANTHER" id="PTHR38687:SF1">
    <property type="entry name" value="CELL DIVISION PROTEIN DEDD"/>
    <property type="match status" value="1"/>
</dbReference>
<comment type="caution">
    <text evidence="4">The sequence shown here is derived from an EMBL/GenBank/DDBJ whole genome shotgun (WGS) entry which is preliminary data.</text>
</comment>
<dbReference type="GO" id="GO:0032153">
    <property type="term" value="C:cell division site"/>
    <property type="evidence" value="ECO:0007669"/>
    <property type="project" value="TreeGrafter"/>
</dbReference>
<feature type="region of interest" description="Disordered" evidence="1">
    <location>
        <begin position="117"/>
        <end position="144"/>
    </location>
</feature>
<dbReference type="PROSITE" id="PS51724">
    <property type="entry name" value="SPOR"/>
    <property type="match status" value="1"/>
</dbReference>
<feature type="region of interest" description="Disordered" evidence="1">
    <location>
        <begin position="71"/>
        <end position="91"/>
    </location>
</feature>
<sequence>MATNQVNEQELQFRKRARRRLVGAIALVLVMVTVLPMVLDDRGDKTPQPDIAINIPSEDGGDFTSRVVQRTPRAVPVTPPVAGTPAEQPKDVIHPLQPAAPVAVSPEVPVPVVQPQPAAAEPQTSADKSADVATARPAGAEKTAVRKDAFSVQIGVFADSPKFKQLEDKLVAKGYHLIREKLDTPKGAKIRLRVGPFATRADAEAALEQLKAADVDGMIVSNSK</sequence>
<dbReference type="GO" id="GO:0042834">
    <property type="term" value="F:peptidoglycan binding"/>
    <property type="evidence" value="ECO:0007669"/>
    <property type="project" value="InterPro"/>
</dbReference>
<keyword evidence="4" id="KW-0132">Cell division</keyword>
<dbReference type="InterPro" id="IPR052521">
    <property type="entry name" value="Cell_div_SPOR-domain"/>
</dbReference>
<keyword evidence="2" id="KW-0812">Transmembrane</keyword>
<proteinExistence type="predicted"/>
<dbReference type="InterPro" id="IPR036680">
    <property type="entry name" value="SPOR-like_sf"/>
</dbReference>
<dbReference type="Pfam" id="PF05036">
    <property type="entry name" value="SPOR"/>
    <property type="match status" value="1"/>
</dbReference>
<dbReference type="SUPFAM" id="SSF110997">
    <property type="entry name" value="Sporulation related repeat"/>
    <property type="match status" value="1"/>
</dbReference>
<organism evidence="4">
    <name type="scientific">mine drainage metagenome</name>
    <dbReference type="NCBI Taxonomy" id="410659"/>
    <lineage>
        <taxon>unclassified sequences</taxon>
        <taxon>metagenomes</taxon>
        <taxon>ecological metagenomes</taxon>
    </lineage>
</organism>
<reference evidence="4" key="1">
    <citation type="submission" date="2016-10" db="EMBL/GenBank/DDBJ databases">
        <title>Sequence of Gallionella enrichment culture.</title>
        <authorList>
            <person name="Poehlein A."/>
            <person name="Muehling M."/>
            <person name="Daniel R."/>
        </authorList>
    </citation>
    <scope>NUCLEOTIDE SEQUENCE</scope>
</reference>
<dbReference type="PANTHER" id="PTHR38687">
    <property type="entry name" value="CELL DIVISION PROTEIN DEDD-RELATED"/>
    <property type="match status" value="1"/>
</dbReference>
<keyword evidence="4" id="KW-0131">Cell cycle</keyword>